<feature type="binding site" description="covalent" evidence="6">
    <location>
        <position position="46"/>
    </location>
    <ligand>
        <name>heme c</name>
        <dbReference type="ChEBI" id="CHEBI:61717"/>
    </ligand>
</feature>
<feature type="binding site" description="covalent" evidence="6">
    <location>
        <position position="42"/>
    </location>
    <ligand>
        <name>heme c</name>
        <dbReference type="ChEBI" id="CHEBI:61717"/>
    </ligand>
</feature>
<dbReference type="GO" id="GO:0009055">
    <property type="term" value="F:electron transfer activity"/>
    <property type="evidence" value="ECO:0007669"/>
    <property type="project" value="InterPro"/>
</dbReference>
<evidence type="ECO:0000256" key="3">
    <source>
        <dbReference type="ARBA" id="ARBA00022723"/>
    </source>
</evidence>
<evidence type="ECO:0000256" key="1">
    <source>
        <dbReference type="ARBA" id="ARBA00022448"/>
    </source>
</evidence>
<evidence type="ECO:0000256" key="4">
    <source>
        <dbReference type="ARBA" id="ARBA00022982"/>
    </source>
</evidence>
<keyword evidence="3 6" id="KW-0479">Metal-binding</keyword>
<evidence type="ECO:0000256" key="7">
    <source>
        <dbReference type="SAM" id="SignalP"/>
    </source>
</evidence>
<evidence type="ECO:0000256" key="5">
    <source>
        <dbReference type="ARBA" id="ARBA00023004"/>
    </source>
</evidence>
<feature type="chain" id="PRO_5009527282" evidence="7">
    <location>
        <begin position="26"/>
        <end position="115"/>
    </location>
</feature>
<evidence type="ECO:0000313" key="9">
    <source>
        <dbReference type="EMBL" id="OGI70456.1"/>
    </source>
</evidence>
<keyword evidence="7" id="KW-0732">Signal</keyword>
<name>A0A1F6VLM0_9PROT</name>
<protein>
    <submittedName>
        <fullName evidence="9">Cytochrome C</fullName>
    </submittedName>
</protein>
<dbReference type="Gene3D" id="1.10.760.10">
    <property type="entry name" value="Cytochrome c-like domain"/>
    <property type="match status" value="1"/>
</dbReference>
<evidence type="ECO:0000256" key="6">
    <source>
        <dbReference type="PIRSR" id="PIRSR602324-1"/>
    </source>
</evidence>
<dbReference type="PRINTS" id="PR00606">
    <property type="entry name" value="CYTCHROMECID"/>
</dbReference>
<reference evidence="9 10" key="1">
    <citation type="journal article" date="2016" name="Nat. Commun.">
        <title>Thousands of microbial genomes shed light on interconnected biogeochemical processes in an aquifer system.</title>
        <authorList>
            <person name="Anantharaman K."/>
            <person name="Brown C.T."/>
            <person name="Hug L.A."/>
            <person name="Sharon I."/>
            <person name="Castelle C.J."/>
            <person name="Probst A.J."/>
            <person name="Thomas B.C."/>
            <person name="Singh A."/>
            <person name="Wilkins M.J."/>
            <person name="Karaoz U."/>
            <person name="Brodie E.L."/>
            <person name="Williams K.H."/>
            <person name="Hubbard S.S."/>
            <person name="Banfield J.F."/>
        </authorList>
    </citation>
    <scope>NUCLEOTIDE SEQUENCE [LARGE SCALE GENOMIC DNA]</scope>
</reference>
<dbReference type="InterPro" id="IPR009056">
    <property type="entry name" value="Cyt_c-like_dom"/>
</dbReference>
<dbReference type="GO" id="GO:0020037">
    <property type="term" value="F:heme binding"/>
    <property type="evidence" value="ECO:0007669"/>
    <property type="project" value="InterPro"/>
</dbReference>
<feature type="signal peptide" evidence="7">
    <location>
        <begin position="1"/>
        <end position="25"/>
    </location>
</feature>
<dbReference type="AlphaFoldDB" id="A0A1F6VLM0"/>
<dbReference type="InterPro" id="IPR002324">
    <property type="entry name" value="Cyt_c_ID"/>
</dbReference>
<keyword evidence="5 6" id="KW-0408">Iron</keyword>
<dbReference type="Proteomes" id="UP000179076">
    <property type="component" value="Unassembled WGS sequence"/>
</dbReference>
<sequence length="115" mass="12170">MNPRVVSGCLSAFAALLLVSLPTLAADVDANAAQALAKKSGCLTCHSVNKTKTGPSFQKVAAKYKGKADGEQKLIEFISTGPKMKLSDGGEEQHAIVKTKDTKELKNLANWILAQ</sequence>
<gene>
    <name evidence="9" type="ORF">A2W18_10295</name>
</gene>
<accession>A0A1F6VLM0</accession>
<keyword evidence="4" id="KW-0249">Electron transport</keyword>
<dbReference type="GO" id="GO:0005506">
    <property type="term" value="F:iron ion binding"/>
    <property type="evidence" value="ECO:0007669"/>
    <property type="project" value="InterPro"/>
</dbReference>
<dbReference type="Pfam" id="PF00034">
    <property type="entry name" value="Cytochrom_C"/>
    <property type="match status" value="1"/>
</dbReference>
<dbReference type="EMBL" id="MFSP01000001">
    <property type="protein sequence ID" value="OGI70456.1"/>
    <property type="molecule type" value="Genomic_DNA"/>
</dbReference>
<evidence type="ECO:0000313" key="10">
    <source>
        <dbReference type="Proteomes" id="UP000179076"/>
    </source>
</evidence>
<evidence type="ECO:0000259" key="8">
    <source>
        <dbReference type="PROSITE" id="PS51007"/>
    </source>
</evidence>
<comment type="caution">
    <text evidence="9">The sequence shown here is derived from an EMBL/GenBank/DDBJ whole genome shotgun (WGS) entry which is preliminary data.</text>
</comment>
<dbReference type="PROSITE" id="PS51007">
    <property type="entry name" value="CYTC"/>
    <property type="match status" value="1"/>
</dbReference>
<keyword evidence="1" id="KW-0813">Transport</keyword>
<organism evidence="9 10">
    <name type="scientific">Candidatus Muproteobacteria bacterium RBG_16_60_9</name>
    <dbReference type="NCBI Taxonomy" id="1817755"/>
    <lineage>
        <taxon>Bacteria</taxon>
        <taxon>Pseudomonadati</taxon>
        <taxon>Pseudomonadota</taxon>
        <taxon>Candidatus Muproteobacteria</taxon>
    </lineage>
</organism>
<feature type="domain" description="Cytochrome c" evidence="8">
    <location>
        <begin position="28"/>
        <end position="115"/>
    </location>
</feature>
<dbReference type="InterPro" id="IPR036909">
    <property type="entry name" value="Cyt_c-like_dom_sf"/>
</dbReference>
<dbReference type="SUPFAM" id="SSF46626">
    <property type="entry name" value="Cytochrome c"/>
    <property type="match status" value="1"/>
</dbReference>
<comment type="PTM">
    <text evidence="6">Binds 1 heme c group covalently per subunit.</text>
</comment>
<keyword evidence="2 6" id="KW-0349">Heme</keyword>
<evidence type="ECO:0000256" key="2">
    <source>
        <dbReference type="ARBA" id="ARBA00022617"/>
    </source>
</evidence>
<proteinExistence type="predicted"/>